<feature type="signal peptide" evidence="1">
    <location>
        <begin position="1"/>
        <end position="23"/>
    </location>
</feature>
<dbReference type="RefSeq" id="WP_172174051.1">
    <property type="nucleotide sequence ID" value="NZ_CASGIA010000013.1"/>
</dbReference>
<evidence type="ECO:0008006" key="4">
    <source>
        <dbReference type="Google" id="ProtNLM"/>
    </source>
</evidence>
<evidence type="ECO:0000313" key="3">
    <source>
        <dbReference type="Proteomes" id="UP001193734"/>
    </source>
</evidence>
<keyword evidence="3" id="KW-1185">Reference proteome</keyword>
<comment type="caution">
    <text evidence="2">The sequence shown here is derived from an EMBL/GenBank/DDBJ whole genome shotgun (WGS) entry which is preliminary data.</text>
</comment>
<feature type="chain" id="PRO_5047347507" description="Lipoprotein" evidence="1">
    <location>
        <begin position="24"/>
        <end position="195"/>
    </location>
</feature>
<dbReference type="Proteomes" id="UP001193734">
    <property type="component" value="Unassembled WGS sequence"/>
</dbReference>
<evidence type="ECO:0000256" key="1">
    <source>
        <dbReference type="SAM" id="SignalP"/>
    </source>
</evidence>
<keyword evidence="1" id="KW-0732">Signal</keyword>
<name>A0ABX2AVC5_9BACT</name>
<gene>
    <name evidence="2" type="ORF">HPS55_10340</name>
</gene>
<sequence>MERLKFSLLSVMSVLLFTLSSCCDDNDDYMVATFSFSCSPDLLDFVIPTVHYWDNNGVQKNITLKKDDFKTISKGSATINLTINGVKTTTTKEFIDNYWKFKKRYDGLEAKDKIWVTYELKDENVINPDKVYSFYHGFFNSEWYVYLDDSLVKIYEKSSMPEEVDISGEANVQEYLCCIANTTVIFNVDLVAKSK</sequence>
<dbReference type="GeneID" id="82158163"/>
<protein>
    <recommendedName>
        <fullName evidence="4">Lipoprotein</fullName>
    </recommendedName>
</protein>
<dbReference type="PROSITE" id="PS51257">
    <property type="entry name" value="PROKAR_LIPOPROTEIN"/>
    <property type="match status" value="1"/>
</dbReference>
<reference evidence="2 3" key="1">
    <citation type="submission" date="2020-05" db="EMBL/GenBank/DDBJ databases">
        <title>Distinct polysaccharide utilization as determinants for interspecies competition between intestinal Prevotella spp.</title>
        <authorList>
            <person name="Galvez E.J.C."/>
            <person name="Iljazovic A."/>
            <person name="Strowig T."/>
        </authorList>
    </citation>
    <scope>NUCLEOTIDE SEQUENCE [LARGE SCALE GENOMIC DNA]</scope>
    <source>
        <strain evidence="2 3">PROD</strain>
    </source>
</reference>
<accession>A0ABX2AVC5</accession>
<organism evidence="2 3">
    <name type="scientific">Xylanibacter rodentium</name>
    <dbReference type="NCBI Taxonomy" id="2736289"/>
    <lineage>
        <taxon>Bacteria</taxon>
        <taxon>Pseudomonadati</taxon>
        <taxon>Bacteroidota</taxon>
        <taxon>Bacteroidia</taxon>
        <taxon>Bacteroidales</taxon>
        <taxon>Prevotellaceae</taxon>
        <taxon>Xylanibacter</taxon>
    </lineage>
</organism>
<proteinExistence type="predicted"/>
<dbReference type="EMBL" id="JABKKE010000017">
    <property type="protein sequence ID" value="NPE14712.1"/>
    <property type="molecule type" value="Genomic_DNA"/>
</dbReference>
<evidence type="ECO:0000313" key="2">
    <source>
        <dbReference type="EMBL" id="NPE14712.1"/>
    </source>
</evidence>